<evidence type="ECO:0000256" key="2">
    <source>
        <dbReference type="ARBA" id="ARBA00022694"/>
    </source>
</evidence>
<evidence type="ECO:0000313" key="5">
    <source>
        <dbReference type="Proteomes" id="UP000240830"/>
    </source>
</evidence>
<protein>
    <recommendedName>
        <fullName evidence="3">Cytoplasmic tRNA 2-thiolation protein 2</fullName>
    </recommendedName>
</protein>
<evidence type="ECO:0000313" key="4">
    <source>
        <dbReference type="EMBL" id="PJF16613.1"/>
    </source>
</evidence>
<dbReference type="PANTHER" id="PTHR20882">
    <property type="entry name" value="CYTOPLASMIC TRNA 2-THIOLATION PROTEIN 2"/>
    <property type="match status" value="1"/>
</dbReference>
<organism evidence="4 5">
    <name type="scientific">Paramicrosporidium saccamoebae</name>
    <dbReference type="NCBI Taxonomy" id="1246581"/>
    <lineage>
        <taxon>Eukaryota</taxon>
        <taxon>Fungi</taxon>
        <taxon>Fungi incertae sedis</taxon>
        <taxon>Cryptomycota</taxon>
        <taxon>Cryptomycota incertae sedis</taxon>
        <taxon>Paramicrosporidium</taxon>
    </lineage>
</organism>
<dbReference type="GO" id="GO:0016783">
    <property type="term" value="F:sulfurtransferase activity"/>
    <property type="evidence" value="ECO:0007669"/>
    <property type="project" value="TreeGrafter"/>
</dbReference>
<dbReference type="EMBL" id="MTSL01000213">
    <property type="protein sequence ID" value="PJF16613.1"/>
    <property type="molecule type" value="Genomic_DNA"/>
</dbReference>
<dbReference type="UniPathway" id="UPA00988"/>
<reference evidence="4 5" key="1">
    <citation type="submission" date="2016-10" db="EMBL/GenBank/DDBJ databases">
        <title>The genome of Paramicrosporidium saccamoebae is the missing link in understanding Cryptomycota and Microsporidia evolution.</title>
        <authorList>
            <person name="Quandt C.A."/>
            <person name="Beaudet D."/>
            <person name="Corsaro D."/>
            <person name="Michel R."/>
            <person name="Corradi N."/>
            <person name="James T."/>
        </authorList>
    </citation>
    <scope>NUCLEOTIDE SEQUENCE [LARGE SCALE GENOMIC DNA]</scope>
    <source>
        <strain evidence="4 5">KSL3</strain>
    </source>
</reference>
<proteinExistence type="inferred from homology"/>
<dbReference type="InterPro" id="IPR014729">
    <property type="entry name" value="Rossmann-like_a/b/a_fold"/>
</dbReference>
<dbReference type="SUPFAM" id="SSF52402">
    <property type="entry name" value="Adenine nucleotide alpha hydrolases-like"/>
    <property type="match status" value="1"/>
</dbReference>
<dbReference type="HAMAP" id="MF_03054">
    <property type="entry name" value="CTU2"/>
    <property type="match status" value="1"/>
</dbReference>
<dbReference type="AlphaFoldDB" id="A0A2H9TFR4"/>
<name>A0A2H9TFR4_9FUNG</name>
<evidence type="ECO:0000256" key="3">
    <source>
        <dbReference type="HAMAP-Rule" id="MF_03054"/>
    </source>
</evidence>
<comment type="caution">
    <text evidence="4">The sequence shown here is derived from an EMBL/GenBank/DDBJ whole genome shotgun (WGS) entry which is preliminary data.</text>
</comment>
<dbReference type="PANTHER" id="PTHR20882:SF14">
    <property type="entry name" value="CYTOPLASMIC TRNA 2-THIOLATION PROTEIN 2"/>
    <property type="match status" value="1"/>
</dbReference>
<comment type="function">
    <text evidence="3">Plays a central role in 2-thiolation of mcm(5)S(2)U at tRNA wobble positions of tRNA(Lys), tRNA(Glu) and tRNA(Gln). May act by forming a heterodimer with NCS6 that ligates sulfur from thiocarboxylated URM1 onto the uridine of tRNAs at wobble position. Prior mcm(5) tRNA modification by the elongator complex is required for 2-thiolation. May also be involved in protein urmylation.</text>
</comment>
<gene>
    <name evidence="3" type="primary">NCS2</name>
    <name evidence="3" type="synonym">CTU2</name>
    <name evidence="4" type="ORF">PSACC_03585</name>
</gene>
<dbReference type="OrthoDB" id="25129at2759"/>
<dbReference type="GO" id="GO:0002143">
    <property type="term" value="P:tRNA wobble position uridine thiolation"/>
    <property type="evidence" value="ECO:0007669"/>
    <property type="project" value="TreeGrafter"/>
</dbReference>
<keyword evidence="5" id="KW-1185">Reference proteome</keyword>
<evidence type="ECO:0000256" key="1">
    <source>
        <dbReference type="ARBA" id="ARBA00022490"/>
    </source>
</evidence>
<dbReference type="Proteomes" id="UP000240830">
    <property type="component" value="Unassembled WGS sequence"/>
</dbReference>
<dbReference type="STRING" id="1246581.A0A2H9TFR4"/>
<comment type="pathway">
    <text evidence="3">tRNA modification; 5-methoxycarbonylmethyl-2-thiouridine-tRNA biosynthesis.</text>
</comment>
<sequence length="359" mass="40284">MDSAGNPIIAGQCIKCKSKPFTINVRYAVYCEYYCYPKLLNDRACFQDQVYHKYRNQTRNPSGPGSILVGYSGGLSSQYCQLCFTRRFSLLLHLTQQARIQDPNRKNLDTYYFVHITRGGDSAEKPEFVKNVFDSYGVAIESYTLADCLYNGEPERLQQLLDACESDTLRVDLVRILTRVALVRIAQQRGIGKVYVGENCSRLAVDIMADTCTGRGVSLPWKYSLAQAYSDVSVIRPLRDLVNLEVNFYLDSIKNQCPMPRQSTMTKADSIYGLTDNFITGLDLENSATVSTVVRTTAKIETCISRLEDLKPCALCMAPLPPNEGRPFCFGCHQIFEGMDVSHASILPSHTQAILTTYK</sequence>
<dbReference type="GO" id="GO:0016779">
    <property type="term" value="F:nucleotidyltransferase activity"/>
    <property type="evidence" value="ECO:0007669"/>
    <property type="project" value="UniProtKB-UniRule"/>
</dbReference>
<comment type="similarity">
    <text evidence="3">Belongs to the CTU2/NCS2 family.</text>
</comment>
<dbReference type="GO" id="GO:0005829">
    <property type="term" value="C:cytosol"/>
    <property type="evidence" value="ECO:0007669"/>
    <property type="project" value="TreeGrafter"/>
</dbReference>
<comment type="subcellular location">
    <subcellularLocation>
        <location evidence="3">Cytoplasm</location>
    </subcellularLocation>
</comment>
<accession>A0A2H9TFR4</accession>
<dbReference type="GO" id="GO:0032447">
    <property type="term" value="P:protein urmylation"/>
    <property type="evidence" value="ECO:0007669"/>
    <property type="project" value="UniProtKB-UniRule"/>
</dbReference>
<keyword evidence="1 3" id="KW-0963">Cytoplasm</keyword>
<dbReference type="Pfam" id="PF10288">
    <property type="entry name" value="CTU2"/>
    <property type="match status" value="1"/>
</dbReference>
<keyword evidence="2 3" id="KW-0819">tRNA processing</keyword>
<dbReference type="InterPro" id="IPR019407">
    <property type="entry name" value="CTU2"/>
</dbReference>
<dbReference type="Gene3D" id="3.40.50.620">
    <property type="entry name" value="HUPs"/>
    <property type="match status" value="1"/>
</dbReference>
<dbReference type="GO" id="GO:0000049">
    <property type="term" value="F:tRNA binding"/>
    <property type="evidence" value="ECO:0007669"/>
    <property type="project" value="InterPro"/>
</dbReference>